<sequence length="308" mass="33899">MLDILEETTASLPWTIRNKYVLMTGATNGIGLAAAHALAKNGARLGLIARNKDKAEACAARIRLESGLSHAHIDIFIADMSSMHSVRTVAEEILEACPRIDVLINNAGAFYDRRYWSEDHVEMTWALNHLGPFLLTTLLLSRLKENVESRIIFTSSHGHKMARNGIGYGDLDGSRLYGPFKRFLGGANLRYGETKLANLLYTVELAKRLQGTGISANCFDPGLVSTGFNMNNGMLAKMTMSCMKPFSRMPEKGAETLVWLAESTELTGQSGNYYKDLKIGNPSKAAQDLSSAARLWEISEQQISHILS</sequence>
<dbReference type="Pfam" id="PF00106">
    <property type="entry name" value="adh_short"/>
    <property type="match status" value="1"/>
</dbReference>
<dbReference type="PANTHER" id="PTHR43157:SF31">
    <property type="entry name" value="PHOSPHATIDYLINOSITOL-GLYCAN BIOSYNTHESIS CLASS F PROTEIN"/>
    <property type="match status" value="1"/>
</dbReference>
<gene>
    <name evidence="2" type="ORF">GRF59_17785</name>
</gene>
<dbReference type="InterPro" id="IPR002347">
    <property type="entry name" value="SDR_fam"/>
</dbReference>
<dbReference type="InterPro" id="IPR036291">
    <property type="entry name" value="NAD(P)-bd_dom_sf"/>
</dbReference>
<reference evidence="2 3" key="1">
    <citation type="submission" date="2019-12" db="EMBL/GenBank/DDBJ databases">
        <title>Paenibacillus sp. nov., an endophytic bacterium isolated from the stem of Dendrobium.</title>
        <authorList>
            <person name="Zhao R."/>
        </authorList>
    </citation>
    <scope>NUCLEOTIDE SEQUENCE [LARGE SCALE GENOMIC DNA]</scope>
    <source>
        <strain evidence="2 3">HJL G12</strain>
    </source>
</reference>
<dbReference type="PANTHER" id="PTHR43157">
    <property type="entry name" value="PHOSPHATIDYLINOSITOL-GLYCAN BIOSYNTHESIS CLASS F PROTEIN-RELATED"/>
    <property type="match status" value="1"/>
</dbReference>
<name>A0A7X3IL20_9BACL</name>
<dbReference type="RefSeq" id="WP_160499025.1">
    <property type="nucleotide sequence ID" value="NZ_WUBI01000002.1"/>
</dbReference>
<accession>A0A7X3IL20</accession>
<proteinExistence type="predicted"/>
<evidence type="ECO:0000256" key="1">
    <source>
        <dbReference type="ARBA" id="ARBA00023002"/>
    </source>
</evidence>
<dbReference type="EMBL" id="WUBI01000002">
    <property type="protein sequence ID" value="MWV45478.1"/>
    <property type="molecule type" value="Genomic_DNA"/>
</dbReference>
<comment type="caution">
    <text evidence="2">The sequence shown here is derived from an EMBL/GenBank/DDBJ whole genome shotgun (WGS) entry which is preliminary data.</text>
</comment>
<dbReference type="GO" id="GO:0016491">
    <property type="term" value="F:oxidoreductase activity"/>
    <property type="evidence" value="ECO:0007669"/>
    <property type="project" value="UniProtKB-KW"/>
</dbReference>
<dbReference type="Proteomes" id="UP000460318">
    <property type="component" value="Unassembled WGS sequence"/>
</dbReference>
<protein>
    <submittedName>
        <fullName evidence="2">SDR family NAD(P)-dependent oxidoreductase</fullName>
    </submittedName>
</protein>
<evidence type="ECO:0000313" key="2">
    <source>
        <dbReference type="EMBL" id="MWV45478.1"/>
    </source>
</evidence>
<keyword evidence="3" id="KW-1185">Reference proteome</keyword>
<evidence type="ECO:0000313" key="3">
    <source>
        <dbReference type="Proteomes" id="UP000460318"/>
    </source>
</evidence>
<organism evidence="2 3">
    <name type="scientific">Paenibacillus dendrobii</name>
    <dbReference type="NCBI Taxonomy" id="2691084"/>
    <lineage>
        <taxon>Bacteria</taxon>
        <taxon>Bacillati</taxon>
        <taxon>Bacillota</taxon>
        <taxon>Bacilli</taxon>
        <taxon>Bacillales</taxon>
        <taxon>Paenibacillaceae</taxon>
        <taxon>Paenibacillus</taxon>
    </lineage>
</organism>
<dbReference type="SUPFAM" id="SSF51735">
    <property type="entry name" value="NAD(P)-binding Rossmann-fold domains"/>
    <property type="match status" value="1"/>
</dbReference>
<dbReference type="AlphaFoldDB" id="A0A7X3IL20"/>
<keyword evidence="1" id="KW-0560">Oxidoreductase</keyword>
<dbReference type="Gene3D" id="3.40.50.720">
    <property type="entry name" value="NAD(P)-binding Rossmann-like Domain"/>
    <property type="match status" value="1"/>
</dbReference>
<dbReference type="PRINTS" id="PR00081">
    <property type="entry name" value="GDHRDH"/>
</dbReference>